<proteinExistence type="inferred from homology"/>
<dbReference type="GO" id="GO:1901858">
    <property type="term" value="P:regulation of mitochondrial DNA metabolic process"/>
    <property type="evidence" value="ECO:0007669"/>
    <property type="project" value="TreeGrafter"/>
</dbReference>
<protein>
    <recommendedName>
        <fullName evidence="6">Mitochondrial inner membrane protein Mpv17</fullName>
    </recommendedName>
</protein>
<evidence type="ECO:0000256" key="4">
    <source>
        <dbReference type="ARBA" id="ARBA00022989"/>
    </source>
</evidence>
<dbReference type="Pfam" id="PF04117">
    <property type="entry name" value="Mpv17_PMP22"/>
    <property type="match status" value="1"/>
</dbReference>
<feature type="transmembrane region" description="Helical" evidence="7">
    <location>
        <begin position="51"/>
        <end position="70"/>
    </location>
</feature>
<keyword evidence="5 7" id="KW-0472">Membrane</keyword>
<dbReference type="GO" id="GO:0016020">
    <property type="term" value="C:membrane"/>
    <property type="evidence" value="ECO:0007669"/>
    <property type="project" value="UniProtKB-SubCell"/>
</dbReference>
<dbReference type="OrthoDB" id="430207at2759"/>
<dbReference type="GO" id="GO:0015267">
    <property type="term" value="F:channel activity"/>
    <property type="evidence" value="ECO:0007669"/>
    <property type="project" value="TreeGrafter"/>
</dbReference>
<evidence type="ECO:0000256" key="3">
    <source>
        <dbReference type="ARBA" id="ARBA00022692"/>
    </source>
</evidence>
<dbReference type="Proteomes" id="UP000597762">
    <property type="component" value="Unassembled WGS sequence"/>
</dbReference>
<sequence length="176" mass="20261">MAGLWRTYLRLLEKHPWKTQVISTATLMSMGDALAQVYIEGKKKDYDIIRTARFFFFGTIYVGPALRTWYLTMERIFGASRNTALLKVAADQGCFAPAFLSTFIAGMEFLRGGKLTEIKNKIKQDFVPVLITNYKIWPAVQICNFYLVPFHLRILVVNITALGWNTYLAWMSEQQD</sequence>
<name>A0A812EPF3_ACAPH</name>
<dbReference type="GO" id="GO:0005739">
    <property type="term" value="C:mitochondrion"/>
    <property type="evidence" value="ECO:0007669"/>
    <property type="project" value="TreeGrafter"/>
</dbReference>
<reference evidence="8" key="1">
    <citation type="submission" date="2021-01" db="EMBL/GenBank/DDBJ databases">
        <authorList>
            <person name="Li R."/>
            <person name="Bekaert M."/>
        </authorList>
    </citation>
    <scope>NUCLEOTIDE SEQUENCE</scope>
    <source>
        <strain evidence="8">Farmed</strain>
    </source>
</reference>
<dbReference type="AlphaFoldDB" id="A0A812EPF3"/>
<gene>
    <name evidence="8" type="ORF">SPHA_77915</name>
</gene>
<organism evidence="8 9">
    <name type="scientific">Acanthosepion pharaonis</name>
    <name type="common">Pharaoh cuttlefish</name>
    <name type="synonym">Sepia pharaonis</name>
    <dbReference type="NCBI Taxonomy" id="158019"/>
    <lineage>
        <taxon>Eukaryota</taxon>
        <taxon>Metazoa</taxon>
        <taxon>Spiralia</taxon>
        <taxon>Lophotrochozoa</taxon>
        <taxon>Mollusca</taxon>
        <taxon>Cephalopoda</taxon>
        <taxon>Coleoidea</taxon>
        <taxon>Decapodiformes</taxon>
        <taxon>Sepiida</taxon>
        <taxon>Sepiina</taxon>
        <taxon>Sepiidae</taxon>
        <taxon>Acanthosepion</taxon>
    </lineage>
</organism>
<comment type="caution">
    <text evidence="8">The sequence shown here is derived from an EMBL/GenBank/DDBJ whole genome shotgun (WGS) entry which is preliminary data.</text>
</comment>
<evidence type="ECO:0000256" key="2">
    <source>
        <dbReference type="ARBA" id="ARBA00006824"/>
    </source>
</evidence>
<feature type="transmembrane region" description="Helical" evidence="7">
    <location>
        <begin position="90"/>
        <end position="110"/>
    </location>
</feature>
<keyword evidence="9" id="KW-1185">Reference proteome</keyword>
<keyword evidence="4 7" id="KW-1133">Transmembrane helix</keyword>
<evidence type="ECO:0000256" key="5">
    <source>
        <dbReference type="ARBA" id="ARBA00023136"/>
    </source>
</evidence>
<evidence type="ECO:0000256" key="6">
    <source>
        <dbReference type="ARBA" id="ARBA00049743"/>
    </source>
</evidence>
<keyword evidence="3 7" id="KW-0812">Transmembrane</keyword>
<accession>A0A812EPF3</accession>
<evidence type="ECO:0000313" key="9">
    <source>
        <dbReference type="Proteomes" id="UP000597762"/>
    </source>
</evidence>
<dbReference type="InterPro" id="IPR007248">
    <property type="entry name" value="Mpv17_PMP22"/>
</dbReference>
<comment type="similarity">
    <text evidence="2 7">Belongs to the peroxisomal membrane protein PXMP2/4 family.</text>
</comment>
<dbReference type="PANTHER" id="PTHR11266">
    <property type="entry name" value="PEROXISOMAL MEMBRANE PROTEIN 2, PXMP2 MPV17"/>
    <property type="match status" value="1"/>
</dbReference>
<evidence type="ECO:0000256" key="7">
    <source>
        <dbReference type="RuleBase" id="RU363053"/>
    </source>
</evidence>
<evidence type="ECO:0000313" key="8">
    <source>
        <dbReference type="EMBL" id="CAE1328367.1"/>
    </source>
</evidence>
<dbReference type="EMBL" id="CAHIKZ030005525">
    <property type="protein sequence ID" value="CAE1328367.1"/>
    <property type="molecule type" value="Genomic_DNA"/>
</dbReference>
<evidence type="ECO:0000256" key="1">
    <source>
        <dbReference type="ARBA" id="ARBA00004141"/>
    </source>
</evidence>
<comment type="subcellular location">
    <subcellularLocation>
        <location evidence="1">Membrane</location>
        <topology evidence="1">Multi-pass membrane protein</topology>
    </subcellularLocation>
</comment>
<dbReference type="PANTHER" id="PTHR11266:SF17">
    <property type="entry name" value="PROTEIN MPV17"/>
    <property type="match status" value="1"/>
</dbReference>